<sequence>MPYRPNTYDHEAALKAHRERLYWLTLLSGLANIALIALYATGTDFVLSGVMLGGVIGSLVVTAFRGNTDDYYQALSLTGLRWMAVTVGFLALVLMPLSDRTLVEIFAPGLAPFATDSIMVLLIACLAFHAGYAFAYLRDSLLVRGAA</sequence>
<dbReference type="OrthoDB" id="7408956at2"/>
<protein>
    <submittedName>
        <fullName evidence="1">Uncharacterized protein</fullName>
    </submittedName>
</protein>
<comment type="caution">
    <text evidence="1">The sequence shown here is derived from an EMBL/GenBank/DDBJ whole genome shotgun (WGS) entry which is preliminary data.</text>
</comment>
<accession>A0A0G9MQN0</accession>
<reference evidence="1 2" key="1">
    <citation type="submission" date="2015-04" db="EMBL/GenBank/DDBJ databases">
        <title>The draft genome sequence of Erythrobacr gangjinensis K7-2.</title>
        <authorList>
            <person name="Zhuang L."/>
            <person name="Liu Y."/>
            <person name="Shao Z."/>
        </authorList>
    </citation>
    <scope>NUCLEOTIDE SEQUENCE [LARGE SCALE GENOMIC DNA]</scope>
    <source>
        <strain evidence="1 2">K7-2</strain>
    </source>
</reference>
<gene>
    <name evidence="1" type="ORF">AAW01_02340</name>
</gene>
<evidence type="ECO:0000313" key="1">
    <source>
        <dbReference type="EMBL" id="KLE32879.1"/>
    </source>
</evidence>
<dbReference type="EMBL" id="LBHC01000001">
    <property type="protein sequence ID" value="KLE32879.1"/>
    <property type="molecule type" value="Genomic_DNA"/>
</dbReference>
<dbReference type="PATRIC" id="fig|502682.8.peg.478"/>
<organism evidence="1 2">
    <name type="scientific">Aurantiacibacter gangjinensis</name>
    <dbReference type="NCBI Taxonomy" id="502682"/>
    <lineage>
        <taxon>Bacteria</taxon>
        <taxon>Pseudomonadati</taxon>
        <taxon>Pseudomonadota</taxon>
        <taxon>Alphaproteobacteria</taxon>
        <taxon>Sphingomonadales</taxon>
        <taxon>Erythrobacteraceae</taxon>
        <taxon>Aurantiacibacter</taxon>
    </lineage>
</organism>
<dbReference type="KEGG" id="egn:BMF35_a1889"/>
<evidence type="ECO:0000313" key="2">
    <source>
        <dbReference type="Proteomes" id="UP000053070"/>
    </source>
</evidence>
<dbReference type="RefSeq" id="WP_047005728.1">
    <property type="nucleotide sequence ID" value="NZ_CP018097.1"/>
</dbReference>
<dbReference type="Proteomes" id="UP000053070">
    <property type="component" value="Unassembled WGS sequence"/>
</dbReference>
<keyword evidence="2" id="KW-1185">Reference proteome</keyword>
<name>A0A0G9MQN0_9SPHN</name>
<dbReference type="STRING" id="502682.BMF35_a1889"/>
<proteinExistence type="predicted"/>
<dbReference type="AlphaFoldDB" id="A0A0G9MQN0"/>